<feature type="signal peptide" evidence="2">
    <location>
        <begin position="1"/>
        <end position="21"/>
    </location>
</feature>
<sequence length="533" mass="53883">MATAAATGVLTATAPAQVAMAGSVVNIPANIIQGLANIPASHIAGVDKTSDALELGGNWWLYTPGNVLGYDQADVAKIDGLMALLVPFPAVAQALADPINVTFQANFPMTESCTGAPAPCADPTYWTAYFKVMPWKLIQGVTYGTVLNTVDPSIEMPWSNSTQRINLFGVPQAVWESLTKDPEGFKAVPSLEQAVNAYLRLVTATFNSLNPVVEGTYCLPCQALGVKGAPGSLSRIPLFGNWYTVTDFGQEFTDDNWVGRPEGVPLAPDVDALSLWSPEGQARLWKDIDATYQRLLAGDNSDLEKAWGSFEKVFSGFGALVPEPGDLGGTINAITGDFTTFIDSITSTVTLPSSGASGGAPQRTSAGAAAFDGPEYSSEGDGYQLSRAASESTVAGTDTSPAPSYSGKHRAPDPAATPSTPNASQPEVAESTSVAPIIAQTPVSVGDSPAGTADAGSGSGAGGSGEAADGGESTPGPSGSSDSGSQPSATSGSSSNTAGSTPSSSGSGSDASPSTSVDNGASDGDDADGAASS</sequence>
<feature type="chain" id="PRO_5022826054" description="PE-PPE domain-containing protein" evidence="2">
    <location>
        <begin position="22"/>
        <end position="533"/>
    </location>
</feature>
<feature type="compositionally biased region" description="Acidic residues" evidence="1">
    <location>
        <begin position="523"/>
        <end position="533"/>
    </location>
</feature>
<dbReference type="RefSeq" id="WP_146560285.1">
    <property type="nucleotide sequence ID" value="NZ_VIGW01000003.1"/>
</dbReference>
<dbReference type="EMBL" id="VIGW01000003">
    <property type="protein sequence ID" value="TWS19907.1"/>
    <property type="molecule type" value="Genomic_DNA"/>
</dbReference>
<accession>A0A5C5R9S5</accession>
<keyword evidence="2" id="KW-0732">Signal</keyword>
<feature type="compositionally biased region" description="Polar residues" evidence="1">
    <location>
        <begin position="387"/>
        <end position="403"/>
    </location>
</feature>
<name>A0A5C5R9S5_9ACTN</name>
<feature type="compositionally biased region" description="Low complexity" evidence="1">
    <location>
        <begin position="466"/>
        <end position="522"/>
    </location>
</feature>
<feature type="compositionally biased region" description="Polar residues" evidence="1">
    <location>
        <begin position="417"/>
        <end position="434"/>
    </location>
</feature>
<evidence type="ECO:0000256" key="1">
    <source>
        <dbReference type="SAM" id="MobiDB-lite"/>
    </source>
</evidence>
<dbReference type="AlphaFoldDB" id="A0A5C5R9S5"/>
<proteinExistence type="predicted"/>
<protein>
    <recommendedName>
        <fullName evidence="5">PE-PPE domain-containing protein</fullName>
    </recommendedName>
</protein>
<evidence type="ECO:0008006" key="5">
    <source>
        <dbReference type="Google" id="ProtNLM"/>
    </source>
</evidence>
<dbReference type="OrthoDB" id="4371679at2"/>
<evidence type="ECO:0000256" key="2">
    <source>
        <dbReference type="SAM" id="SignalP"/>
    </source>
</evidence>
<dbReference type="Proteomes" id="UP000317291">
    <property type="component" value="Unassembled WGS sequence"/>
</dbReference>
<gene>
    <name evidence="3" type="ORF">FK529_07090</name>
</gene>
<comment type="caution">
    <text evidence="3">The sequence shown here is derived from an EMBL/GenBank/DDBJ whole genome shotgun (WGS) entry which is preliminary data.</text>
</comment>
<keyword evidence="4" id="KW-1185">Reference proteome</keyword>
<reference evidence="3 4" key="1">
    <citation type="submission" date="2019-06" db="EMBL/GenBank/DDBJ databases">
        <title>Tsukamurella conjunctivitidis sp. nov., Tsukamurella assacharolytica sp. nov. and Tsukamurella sputae sp. nov. isolated from patients with conjunctivitis, bacteraemia (lymphoma) and respiratory infection (sputum) in Hong Kong.</title>
        <authorList>
            <person name="Teng J.L.L."/>
            <person name="Lee H.H."/>
            <person name="Fong J.Y.H."/>
            <person name="Fok K.M.N."/>
            <person name="Lau S.K.P."/>
            <person name="Woo P.C.Y."/>
        </authorList>
    </citation>
    <scope>NUCLEOTIDE SEQUENCE [LARGE SCALE GENOMIC DNA]</scope>
    <source>
        <strain evidence="3 4">HKU71</strain>
    </source>
</reference>
<feature type="compositionally biased region" description="Low complexity" evidence="1">
    <location>
        <begin position="446"/>
        <end position="456"/>
    </location>
</feature>
<feature type="region of interest" description="Disordered" evidence="1">
    <location>
        <begin position="351"/>
        <end position="533"/>
    </location>
</feature>
<evidence type="ECO:0000313" key="3">
    <source>
        <dbReference type="EMBL" id="TWS19907.1"/>
    </source>
</evidence>
<evidence type="ECO:0000313" key="4">
    <source>
        <dbReference type="Proteomes" id="UP000317291"/>
    </source>
</evidence>
<organism evidence="3 4">
    <name type="scientific">Tsukamurella asaccharolytica</name>
    <dbReference type="NCBI Taxonomy" id="2592067"/>
    <lineage>
        <taxon>Bacteria</taxon>
        <taxon>Bacillati</taxon>
        <taxon>Actinomycetota</taxon>
        <taxon>Actinomycetes</taxon>
        <taxon>Mycobacteriales</taxon>
        <taxon>Tsukamurellaceae</taxon>
        <taxon>Tsukamurella</taxon>
    </lineage>
</organism>